<evidence type="ECO:0000313" key="13">
    <source>
        <dbReference type="EMBL" id="HIW01921.1"/>
    </source>
</evidence>
<comment type="subcellular location">
    <subcellularLocation>
        <location evidence="1">Cell membrane</location>
        <topology evidence="1">Multi-pass membrane protein</topology>
    </subcellularLocation>
</comment>
<keyword evidence="8 10" id="KW-0472">Membrane</keyword>
<evidence type="ECO:0000256" key="10">
    <source>
        <dbReference type="SAM" id="Phobius"/>
    </source>
</evidence>
<evidence type="ECO:0008006" key="15">
    <source>
        <dbReference type="Google" id="ProtNLM"/>
    </source>
</evidence>
<evidence type="ECO:0000256" key="8">
    <source>
        <dbReference type="ARBA" id="ARBA00023136"/>
    </source>
</evidence>
<sequence length="506" mass="54204">MKRRSSLVKFILVLVATAIGLFASFAGFPYKSPGGNVWNFNGFLRGMEYDIDLGGGITAIYEAKSEDLDDSDMNGVLSRFASLLSEQDYDDARISREGSSRVRVSVPEVYDPDEIFTATEDSAELAFYISEDGAYSSNDELIFTGDVIDNAYTGYVGGAEGYAVNLVFDEEGERILAEETRSHIDDYMIICETSGGEVTSTISAAQIGEELTGGQMSITGSFTAETAQDLANSILSGTFDVPLVLVSCSVTSAEDAAAARAAGLASCLAVLVVAIALMCAFYRMMGMVAGISSLIFAVLTLFILAVFPPVIFSVSGIAGVLLAFALMTAGNIITFEKIKDEYRNGKSVLAAYFTGVKKSLPPVADINVLTAVAALMLLIFGTGTVSGFGLVLLIGTIISAFTSLIVTRFMLKWTMAIWGSKDPEPYALKRRPGFDEANEEQYVPKPKRERRKPAVVTEDGIAVEVDPDAEQPREEEGDASEDKPAGNAKSDDFDELFGSFDGGDKK</sequence>
<dbReference type="Gene3D" id="3.30.1360.200">
    <property type="match status" value="1"/>
</dbReference>
<keyword evidence="2" id="KW-0813">Transport</keyword>
<evidence type="ECO:0000313" key="14">
    <source>
        <dbReference type="Proteomes" id="UP000823990"/>
    </source>
</evidence>
<keyword evidence="7" id="KW-0811">Translocation</keyword>
<feature type="domain" description="SecDF P1 head subdomain" evidence="12">
    <location>
        <begin position="134"/>
        <end position="239"/>
    </location>
</feature>
<feature type="compositionally biased region" description="Basic and acidic residues" evidence="9">
    <location>
        <begin position="470"/>
        <end position="484"/>
    </location>
</feature>
<gene>
    <name evidence="13" type="ORF">H9892_01070</name>
</gene>
<evidence type="ECO:0000256" key="1">
    <source>
        <dbReference type="ARBA" id="ARBA00004651"/>
    </source>
</evidence>
<name>A0A9D1PZ52_9FIRM</name>
<evidence type="ECO:0000256" key="3">
    <source>
        <dbReference type="ARBA" id="ARBA00022475"/>
    </source>
</evidence>
<evidence type="ECO:0000256" key="7">
    <source>
        <dbReference type="ARBA" id="ARBA00023010"/>
    </source>
</evidence>
<keyword evidence="6 10" id="KW-1133">Transmembrane helix</keyword>
<feature type="transmembrane region" description="Helical" evidence="10">
    <location>
        <begin position="388"/>
        <end position="411"/>
    </location>
</feature>
<dbReference type="Pfam" id="PF02355">
    <property type="entry name" value="SecD_SecF_C"/>
    <property type="match status" value="1"/>
</dbReference>
<keyword evidence="4 10" id="KW-0812">Transmembrane</keyword>
<feature type="transmembrane region" description="Helical" evidence="10">
    <location>
        <begin position="313"/>
        <end position="333"/>
    </location>
</feature>
<dbReference type="InterPro" id="IPR022813">
    <property type="entry name" value="SecD/SecF_arch_bac"/>
</dbReference>
<evidence type="ECO:0000256" key="9">
    <source>
        <dbReference type="SAM" id="MobiDB-lite"/>
    </source>
</evidence>
<dbReference type="InterPro" id="IPR048634">
    <property type="entry name" value="SecD_SecF_C"/>
</dbReference>
<dbReference type="AlphaFoldDB" id="A0A9D1PZ52"/>
<feature type="transmembrane region" description="Helical" evidence="10">
    <location>
        <begin position="257"/>
        <end position="281"/>
    </location>
</feature>
<keyword evidence="5" id="KW-0653">Protein transport</keyword>
<dbReference type="GO" id="GO:0005886">
    <property type="term" value="C:plasma membrane"/>
    <property type="evidence" value="ECO:0007669"/>
    <property type="project" value="UniProtKB-SubCell"/>
</dbReference>
<proteinExistence type="predicted"/>
<dbReference type="Gene3D" id="1.20.1640.10">
    <property type="entry name" value="Multidrug efflux transporter AcrB transmembrane domain"/>
    <property type="match status" value="1"/>
</dbReference>
<dbReference type="GO" id="GO:0015031">
    <property type="term" value="P:protein transport"/>
    <property type="evidence" value="ECO:0007669"/>
    <property type="project" value="UniProtKB-KW"/>
</dbReference>
<dbReference type="PANTHER" id="PTHR30081:SF1">
    <property type="entry name" value="PROTEIN TRANSLOCASE SUBUNIT SECD"/>
    <property type="match status" value="1"/>
</dbReference>
<dbReference type="EMBL" id="DXHS01000017">
    <property type="protein sequence ID" value="HIW01921.1"/>
    <property type="molecule type" value="Genomic_DNA"/>
</dbReference>
<feature type="transmembrane region" description="Helical" evidence="10">
    <location>
        <begin position="363"/>
        <end position="382"/>
    </location>
</feature>
<dbReference type="SUPFAM" id="SSF82866">
    <property type="entry name" value="Multidrug efflux transporter AcrB transmembrane domain"/>
    <property type="match status" value="1"/>
</dbReference>
<feature type="domain" description="Protein export membrane protein SecD/SecF C-terminal" evidence="11">
    <location>
        <begin position="258"/>
        <end position="413"/>
    </location>
</feature>
<dbReference type="Proteomes" id="UP000823990">
    <property type="component" value="Unassembled WGS sequence"/>
</dbReference>
<evidence type="ECO:0000256" key="4">
    <source>
        <dbReference type="ARBA" id="ARBA00022692"/>
    </source>
</evidence>
<feature type="transmembrane region" description="Helical" evidence="10">
    <location>
        <begin position="288"/>
        <end position="307"/>
    </location>
</feature>
<dbReference type="Gene3D" id="3.30.70.3400">
    <property type="match status" value="1"/>
</dbReference>
<feature type="region of interest" description="Disordered" evidence="9">
    <location>
        <begin position="429"/>
        <end position="506"/>
    </location>
</feature>
<accession>A0A9D1PZ52</accession>
<protein>
    <recommendedName>
        <fullName evidence="15">Protein translocase subunit SecD</fullName>
    </recommendedName>
</protein>
<evidence type="ECO:0000256" key="6">
    <source>
        <dbReference type="ARBA" id="ARBA00022989"/>
    </source>
</evidence>
<reference evidence="13" key="2">
    <citation type="submission" date="2021-04" db="EMBL/GenBank/DDBJ databases">
        <authorList>
            <person name="Gilroy R."/>
        </authorList>
    </citation>
    <scope>NUCLEOTIDE SEQUENCE</scope>
    <source>
        <strain evidence="13">12435</strain>
    </source>
</reference>
<reference evidence="13" key="1">
    <citation type="journal article" date="2021" name="PeerJ">
        <title>Extensive microbial diversity within the chicken gut microbiome revealed by metagenomics and culture.</title>
        <authorList>
            <person name="Gilroy R."/>
            <person name="Ravi A."/>
            <person name="Getino M."/>
            <person name="Pursley I."/>
            <person name="Horton D.L."/>
            <person name="Alikhan N.F."/>
            <person name="Baker D."/>
            <person name="Gharbi K."/>
            <person name="Hall N."/>
            <person name="Watson M."/>
            <person name="Adriaenssens E.M."/>
            <person name="Foster-Nyarko E."/>
            <person name="Jarju S."/>
            <person name="Secka A."/>
            <person name="Antonio M."/>
            <person name="Oren A."/>
            <person name="Chaudhuri R.R."/>
            <person name="La Ragione R."/>
            <person name="Hildebrand F."/>
            <person name="Pallen M.J."/>
        </authorList>
    </citation>
    <scope>NUCLEOTIDE SEQUENCE</scope>
    <source>
        <strain evidence="13">12435</strain>
    </source>
</reference>
<evidence type="ECO:0000256" key="5">
    <source>
        <dbReference type="ARBA" id="ARBA00022927"/>
    </source>
</evidence>
<dbReference type="InterPro" id="IPR054384">
    <property type="entry name" value="SecDF_P1_head"/>
</dbReference>
<dbReference type="PANTHER" id="PTHR30081">
    <property type="entry name" value="PROTEIN-EXPORT MEMBRANE PROTEIN SEC"/>
    <property type="match status" value="1"/>
</dbReference>
<keyword evidence="3" id="KW-1003">Cell membrane</keyword>
<evidence type="ECO:0000259" key="12">
    <source>
        <dbReference type="Pfam" id="PF22599"/>
    </source>
</evidence>
<organism evidence="13 14">
    <name type="scientific">Candidatus Protoclostridium stercorigallinarum</name>
    <dbReference type="NCBI Taxonomy" id="2838741"/>
    <lineage>
        <taxon>Bacteria</taxon>
        <taxon>Bacillati</taxon>
        <taxon>Bacillota</taxon>
        <taxon>Clostridia</taxon>
        <taxon>Candidatus Protoclostridium</taxon>
    </lineage>
</organism>
<comment type="caution">
    <text evidence="13">The sequence shown here is derived from an EMBL/GenBank/DDBJ whole genome shotgun (WGS) entry which is preliminary data.</text>
</comment>
<evidence type="ECO:0000256" key="2">
    <source>
        <dbReference type="ARBA" id="ARBA00022448"/>
    </source>
</evidence>
<evidence type="ECO:0000259" key="11">
    <source>
        <dbReference type="Pfam" id="PF02355"/>
    </source>
</evidence>
<dbReference type="Pfam" id="PF22599">
    <property type="entry name" value="SecDF_P1_head"/>
    <property type="match status" value="1"/>
</dbReference>